<evidence type="ECO:0000313" key="2">
    <source>
        <dbReference type="EMBL" id="PMD17897.1"/>
    </source>
</evidence>
<dbReference type="EMBL" id="KZ613497">
    <property type="protein sequence ID" value="PMD17897.1"/>
    <property type="molecule type" value="Genomic_DNA"/>
</dbReference>
<reference evidence="2 3" key="1">
    <citation type="submission" date="2016-05" db="EMBL/GenBank/DDBJ databases">
        <title>A degradative enzymes factory behind the ericoid mycorrhizal symbiosis.</title>
        <authorList>
            <consortium name="DOE Joint Genome Institute"/>
            <person name="Martino E."/>
            <person name="Morin E."/>
            <person name="Grelet G."/>
            <person name="Kuo A."/>
            <person name="Kohler A."/>
            <person name="Daghino S."/>
            <person name="Barry K."/>
            <person name="Choi C."/>
            <person name="Cichocki N."/>
            <person name="Clum A."/>
            <person name="Copeland A."/>
            <person name="Hainaut M."/>
            <person name="Haridas S."/>
            <person name="Labutti K."/>
            <person name="Lindquist E."/>
            <person name="Lipzen A."/>
            <person name="Khouja H.-R."/>
            <person name="Murat C."/>
            <person name="Ohm R."/>
            <person name="Olson A."/>
            <person name="Spatafora J."/>
            <person name="Veneault-Fourrey C."/>
            <person name="Henrissat B."/>
            <person name="Grigoriev I."/>
            <person name="Martin F."/>
            <person name="Perotto S."/>
        </authorList>
    </citation>
    <scope>NUCLEOTIDE SEQUENCE [LARGE SCALE GENOMIC DNA]</scope>
    <source>
        <strain evidence="2 3">UAMH 7357</strain>
    </source>
</reference>
<gene>
    <name evidence="2" type="ORF">NA56DRAFT_707302</name>
</gene>
<organism evidence="2 3">
    <name type="scientific">Hyaloscypha hepaticicola</name>
    <dbReference type="NCBI Taxonomy" id="2082293"/>
    <lineage>
        <taxon>Eukaryota</taxon>
        <taxon>Fungi</taxon>
        <taxon>Dikarya</taxon>
        <taxon>Ascomycota</taxon>
        <taxon>Pezizomycotina</taxon>
        <taxon>Leotiomycetes</taxon>
        <taxon>Helotiales</taxon>
        <taxon>Hyaloscyphaceae</taxon>
        <taxon>Hyaloscypha</taxon>
    </lineage>
</organism>
<proteinExistence type="predicted"/>
<keyword evidence="1" id="KW-0472">Membrane</keyword>
<evidence type="ECO:0000256" key="1">
    <source>
        <dbReference type="SAM" id="Phobius"/>
    </source>
</evidence>
<dbReference type="AlphaFoldDB" id="A0A2J6PV32"/>
<dbReference type="Proteomes" id="UP000235672">
    <property type="component" value="Unassembled WGS sequence"/>
</dbReference>
<keyword evidence="1" id="KW-0812">Transmembrane</keyword>
<protein>
    <submittedName>
        <fullName evidence="2">Uncharacterized protein</fullName>
    </submittedName>
</protein>
<feature type="transmembrane region" description="Helical" evidence="1">
    <location>
        <begin position="12"/>
        <end position="36"/>
    </location>
</feature>
<name>A0A2J6PV32_9HELO</name>
<sequence>MSPALSLSPNVFARGLFIMVGALSLGFILLPLFLALRTRQDNTKFIKQLAEATTEKREEELTRICEEAGIKIEQRQT</sequence>
<keyword evidence="3" id="KW-1185">Reference proteome</keyword>
<evidence type="ECO:0000313" key="3">
    <source>
        <dbReference type="Proteomes" id="UP000235672"/>
    </source>
</evidence>
<accession>A0A2J6PV32</accession>
<keyword evidence="1" id="KW-1133">Transmembrane helix</keyword>